<proteinExistence type="predicted"/>
<protein>
    <submittedName>
        <fullName evidence="2">Uncharacterized protein</fullName>
    </submittedName>
</protein>
<sequence length="265" mass="28583">MAYDSTHVPASSHPPYATRPRIVSHYCIITRLISSPLLPLSPSPSPSHHIFDIEQIILHGRVSLHHTHFVPGTRGDGLAGMSRNSDTCTGMGTGTGTRGARAGGKERSGRRNSHTGKRREQDPSGAECSARATGNWCAACGLCAPRLLCTAGQPTSLYARVGCRTPDADSDVGLGVCCEFGGRRVVCSHRWFWSCALFCGGVSRSRVVGVDCRFLWNVNWILILVLFRTDAFVLSPSRLVARVVSVSLVSSLLVLPLRQVLCCVV</sequence>
<dbReference type="Proteomes" id="UP000308197">
    <property type="component" value="Unassembled WGS sequence"/>
</dbReference>
<gene>
    <name evidence="2" type="ORF">K466DRAFT_148939</name>
</gene>
<reference evidence="2 3" key="1">
    <citation type="journal article" date="2019" name="Nat. Ecol. Evol.">
        <title>Megaphylogeny resolves global patterns of mushroom evolution.</title>
        <authorList>
            <person name="Varga T."/>
            <person name="Krizsan K."/>
            <person name="Foldi C."/>
            <person name="Dima B."/>
            <person name="Sanchez-Garcia M."/>
            <person name="Sanchez-Ramirez S."/>
            <person name="Szollosi G.J."/>
            <person name="Szarkandi J.G."/>
            <person name="Papp V."/>
            <person name="Albert L."/>
            <person name="Andreopoulos W."/>
            <person name="Angelini C."/>
            <person name="Antonin V."/>
            <person name="Barry K.W."/>
            <person name="Bougher N.L."/>
            <person name="Buchanan P."/>
            <person name="Buyck B."/>
            <person name="Bense V."/>
            <person name="Catcheside P."/>
            <person name="Chovatia M."/>
            <person name="Cooper J."/>
            <person name="Damon W."/>
            <person name="Desjardin D."/>
            <person name="Finy P."/>
            <person name="Geml J."/>
            <person name="Haridas S."/>
            <person name="Hughes K."/>
            <person name="Justo A."/>
            <person name="Karasinski D."/>
            <person name="Kautmanova I."/>
            <person name="Kiss B."/>
            <person name="Kocsube S."/>
            <person name="Kotiranta H."/>
            <person name="LaButti K.M."/>
            <person name="Lechner B.E."/>
            <person name="Liimatainen K."/>
            <person name="Lipzen A."/>
            <person name="Lukacs Z."/>
            <person name="Mihaltcheva S."/>
            <person name="Morgado L.N."/>
            <person name="Niskanen T."/>
            <person name="Noordeloos M.E."/>
            <person name="Ohm R.A."/>
            <person name="Ortiz-Santana B."/>
            <person name="Ovrebo C."/>
            <person name="Racz N."/>
            <person name="Riley R."/>
            <person name="Savchenko A."/>
            <person name="Shiryaev A."/>
            <person name="Soop K."/>
            <person name="Spirin V."/>
            <person name="Szebenyi C."/>
            <person name="Tomsovsky M."/>
            <person name="Tulloss R.E."/>
            <person name="Uehling J."/>
            <person name="Grigoriev I.V."/>
            <person name="Vagvolgyi C."/>
            <person name="Papp T."/>
            <person name="Martin F.M."/>
            <person name="Miettinen O."/>
            <person name="Hibbett D.S."/>
            <person name="Nagy L.G."/>
        </authorList>
    </citation>
    <scope>NUCLEOTIDE SEQUENCE [LARGE SCALE GENOMIC DNA]</scope>
    <source>
        <strain evidence="2 3">HHB13444</strain>
    </source>
</reference>
<organism evidence="2 3">
    <name type="scientific">Polyporus arcularius HHB13444</name>
    <dbReference type="NCBI Taxonomy" id="1314778"/>
    <lineage>
        <taxon>Eukaryota</taxon>
        <taxon>Fungi</taxon>
        <taxon>Dikarya</taxon>
        <taxon>Basidiomycota</taxon>
        <taxon>Agaricomycotina</taxon>
        <taxon>Agaricomycetes</taxon>
        <taxon>Polyporales</taxon>
        <taxon>Polyporaceae</taxon>
        <taxon>Polyporus</taxon>
    </lineage>
</organism>
<feature type="region of interest" description="Disordered" evidence="1">
    <location>
        <begin position="80"/>
        <end position="126"/>
    </location>
</feature>
<evidence type="ECO:0000313" key="2">
    <source>
        <dbReference type="EMBL" id="TFK86541.1"/>
    </source>
</evidence>
<dbReference type="EMBL" id="ML211195">
    <property type="protein sequence ID" value="TFK86541.1"/>
    <property type="molecule type" value="Genomic_DNA"/>
</dbReference>
<name>A0A5C3PBC7_9APHY</name>
<accession>A0A5C3PBC7</accession>
<evidence type="ECO:0000256" key="1">
    <source>
        <dbReference type="SAM" id="MobiDB-lite"/>
    </source>
</evidence>
<dbReference type="AlphaFoldDB" id="A0A5C3PBC7"/>
<keyword evidence="3" id="KW-1185">Reference proteome</keyword>
<evidence type="ECO:0000313" key="3">
    <source>
        <dbReference type="Proteomes" id="UP000308197"/>
    </source>
</evidence>
<dbReference type="InParanoid" id="A0A5C3PBC7"/>